<evidence type="ECO:0000256" key="9">
    <source>
        <dbReference type="ARBA" id="ARBA00023136"/>
    </source>
</evidence>
<keyword evidence="13" id="KW-1185">Reference proteome</keyword>
<keyword evidence="11" id="KW-0997">Cell inner membrane</keyword>
<feature type="transmembrane region" description="Helical" evidence="11">
    <location>
        <begin position="21"/>
        <end position="48"/>
    </location>
</feature>
<name>A0A380TPV7_9PAST</name>
<evidence type="ECO:0000256" key="7">
    <source>
        <dbReference type="ARBA" id="ARBA00022989"/>
    </source>
</evidence>
<dbReference type="InterPro" id="IPR001185">
    <property type="entry name" value="MS_channel"/>
</dbReference>
<keyword evidence="9 11" id="KW-0472">Membrane</keyword>
<dbReference type="OrthoDB" id="9810350at2"/>
<dbReference type="FunFam" id="1.10.1200.120:FF:000001">
    <property type="entry name" value="Large-conductance mechanosensitive channel"/>
    <property type="match status" value="1"/>
</dbReference>
<comment type="subunit">
    <text evidence="3 11">Homopentamer.</text>
</comment>
<keyword evidence="7 11" id="KW-1133">Transmembrane helix</keyword>
<dbReference type="Proteomes" id="UP000254649">
    <property type="component" value="Unassembled WGS sequence"/>
</dbReference>
<keyword evidence="10 11" id="KW-0407">Ion channel</keyword>
<keyword evidence="5 11" id="KW-1003">Cell membrane</keyword>
<dbReference type="HAMAP" id="MF_00115">
    <property type="entry name" value="MscL"/>
    <property type="match status" value="1"/>
</dbReference>
<evidence type="ECO:0000256" key="11">
    <source>
        <dbReference type="HAMAP-Rule" id="MF_00115"/>
    </source>
</evidence>
<dbReference type="AlphaFoldDB" id="A0A380TPV7"/>
<evidence type="ECO:0000256" key="4">
    <source>
        <dbReference type="ARBA" id="ARBA00022448"/>
    </source>
</evidence>
<reference evidence="12 13" key="1">
    <citation type="submission" date="2018-06" db="EMBL/GenBank/DDBJ databases">
        <authorList>
            <consortium name="Pathogen Informatics"/>
            <person name="Doyle S."/>
        </authorList>
    </citation>
    <scope>NUCLEOTIDE SEQUENCE [LARGE SCALE GENOMIC DNA]</scope>
    <source>
        <strain evidence="12 13">NCTC10801</strain>
    </source>
</reference>
<dbReference type="Gene3D" id="1.10.1200.120">
    <property type="entry name" value="Large-conductance mechanosensitive channel, MscL, domain 1"/>
    <property type="match status" value="1"/>
</dbReference>
<dbReference type="InterPro" id="IPR036019">
    <property type="entry name" value="MscL_channel"/>
</dbReference>
<keyword evidence="6 11" id="KW-0812">Transmembrane</keyword>
<dbReference type="GO" id="GO:0008381">
    <property type="term" value="F:mechanosensitive monoatomic ion channel activity"/>
    <property type="evidence" value="ECO:0007669"/>
    <property type="project" value="UniProtKB-UniRule"/>
</dbReference>
<dbReference type="InterPro" id="IPR019823">
    <property type="entry name" value="Mechanosensitive_channel_CS"/>
</dbReference>
<dbReference type="PANTHER" id="PTHR30266">
    <property type="entry name" value="MECHANOSENSITIVE CHANNEL MSCL"/>
    <property type="match status" value="1"/>
</dbReference>
<sequence>MSFMKEFREFAMRGNVVDMAVGVIIGGAFGKIVSSLVADVVMPVLGIVTGGVDFKDLKYVLAEAVGETPAVTLNYGVFIQNIFNFIIIAFAIFMMVKGINKLKKPAAEEPKGPTQEELLAEIRDLLKK</sequence>
<protein>
    <recommendedName>
        <fullName evidence="11">Large-conductance mechanosensitive channel</fullName>
    </recommendedName>
</protein>
<proteinExistence type="inferred from homology"/>
<dbReference type="GO" id="GO:0005886">
    <property type="term" value="C:plasma membrane"/>
    <property type="evidence" value="ECO:0007669"/>
    <property type="project" value="UniProtKB-SubCell"/>
</dbReference>
<evidence type="ECO:0000256" key="2">
    <source>
        <dbReference type="ARBA" id="ARBA00007254"/>
    </source>
</evidence>
<evidence type="ECO:0000256" key="3">
    <source>
        <dbReference type="ARBA" id="ARBA00011255"/>
    </source>
</evidence>
<evidence type="ECO:0000256" key="8">
    <source>
        <dbReference type="ARBA" id="ARBA00023065"/>
    </source>
</evidence>
<dbReference type="PANTHER" id="PTHR30266:SF2">
    <property type="entry name" value="LARGE-CONDUCTANCE MECHANOSENSITIVE CHANNEL"/>
    <property type="match status" value="1"/>
</dbReference>
<dbReference type="PRINTS" id="PR01264">
    <property type="entry name" value="MECHCHANNEL"/>
</dbReference>
<feature type="transmembrane region" description="Helical" evidence="11">
    <location>
        <begin position="77"/>
        <end position="96"/>
    </location>
</feature>
<evidence type="ECO:0000256" key="1">
    <source>
        <dbReference type="ARBA" id="ARBA00004651"/>
    </source>
</evidence>
<evidence type="ECO:0000313" key="12">
    <source>
        <dbReference type="EMBL" id="SUT88825.1"/>
    </source>
</evidence>
<evidence type="ECO:0000313" key="13">
    <source>
        <dbReference type="Proteomes" id="UP000254649"/>
    </source>
</evidence>
<comment type="subcellular location">
    <subcellularLocation>
        <location evidence="11">Cell inner membrane</location>
        <topology evidence="11">Multi-pass membrane protein</topology>
    </subcellularLocation>
    <subcellularLocation>
        <location evidence="1">Cell membrane</location>
        <topology evidence="1">Multi-pass membrane protein</topology>
    </subcellularLocation>
</comment>
<evidence type="ECO:0000256" key="10">
    <source>
        <dbReference type="ARBA" id="ARBA00023303"/>
    </source>
</evidence>
<gene>
    <name evidence="11 12" type="primary">mscL</name>
    <name evidence="12" type="ORF">NCTC10801_00654</name>
</gene>
<dbReference type="InterPro" id="IPR037673">
    <property type="entry name" value="MSC/AndL"/>
</dbReference>
<dbReference type="Pfam" id="PF01741">
    <property type="entry name" value="MscL"/>
    <property type="match status" value="1"/>
</dbReference>
<evidence type="ECO:0000256" key="6">
    <source>
        <dbReference type="ARBA" id="ARBA00022692"/>
    </source>
</evidence>
<dbReference type="NCBIfam" id="TIGR00220">
    <property type="entry name" value="mscL"/>
    <property type="match status" value="1"/>
</dbReference>
<dbReference type="NCBIfam" id="NF001843">
    <property type="entry name" value="PRK00567.1-4"/>
    <property type="match status" value="1"/>
</dbReference>
<comment type="function">
    <text evidence="11">Channel that opens in response to stretch forces in the membrane lipid bilayer. May participate in the regulation of osmotic pressure changes within the cell.</text>
</comment>
<keyword evidence="8 11" id="KW-0406">Ion transport</keyword>
<accession>A0A380TPV7</accession>
<comment type="similarity">
    <text evidence="2 11">Belongs to the MscL family.</text>
</comment>
<organism evidence="12 13">
    <name type="scientific">[Actinobacillus] rossii</name>
    <dbReference type="NCBI Taxonomy" id="123820"/>
    <lineage>
        <taxon>Bacteria</taxon>
        <taxon>Pseudomonadati</taxon>
        <taxon>Pseudomonadota</taxon>
        <taxon>Gammaproteobacteria</taxon>
        <taxon>Pasteurellales</taxon>
        <taxon>Pasteurellaceae</taxon>
    </lineage>
</organism>
<dbReference type="SUPFAM" id="SSF81330">
    <property type="entry name" value="Gated mechanosensitive channel"/>
    <property type="match status" value="1"/>
</dbReference>
<dbReference type="EMBL" id="UFRQ01000003">
    <property type="protein sequence ID" value="SUT88825.1"/>
    <property type="molecule type" value="Genomic_DNA"/>
</dbReference>
<dbReference type="PROSITE" id="PS01327">
    <property type="entry name" value="MSCL"/>
    <property type="match status" value="1"/>
</dbReference>
<evidence type="ECO:0000256" key="5">
    <source>
        <dbReference type="ARBA" id="ARBA00022475"/>
    </source>
</evidence>
<keyword evidence="4 11" id="KW-0813">Transport</keyword>